<proteinExistence type="predicted"/>
<dbReference type="InterPro" id="IPR053033">
    <property type="entry name" value="Androglobin-like"/>
</dbReference>
<dbReference type="Proteomes" id="UP001162483">
    <property type="component" value="Unassembled WGS sequence"/>
</dbReference>
<protein>
    <recommendedName>
        <fullName evidence="4">Androglobin</fullName>
    </recommendedName>
</protein>
<dbReference type="EMBL" id="CATNWA010015552">
    <property type="protein sequence ID" value="CAI9584467.1"/>
    <property type="molecule type" value="Genomic_DNA"/>
</dbReference>
<accession>A0ABN9ELX4</accession>
<reference evidence="2" key="1">
    <citation type="submission" date="2023-05" db="EMBL/GenBank/DDBJ databases">
        <authorList>
            <person name="Stuckert A."/>
        </authorList>
    </citation>
    <scope>NUCLEOTIDE SEQUENCE</scope>
</reference>
<gene>
    <name evidence="2" type="ORF">SPARVUS_LOCUS10036126</name>
</gene>
<sequence>MVVYASYLPLHLSEQKISILGQMADSSEKLRQYGLSHIYNHPVLVSRTRSCPLVTPPKPLPVPRWKLLQNKEVNITDEAKEHVEKKPDQFVEISTPFLNFRLNPLTVPSEGHITGTSRRSSTLMSSLASVSETEEIDQESNTD</sequence>
<dbReference type="PANTHER" id="PTHR46298">
    <property type="entry name" value="ANDROGLOBIN"/>
    <property type="match status" value="1"/>
</dbReference>
<keyword evidence="3" id="KW-1185">Reference proteome</keyword>
<feature type="region of interest" description="Disordered" evidence="1">
    <location>
        <begin position="110"/>
        <end position="143"/>
    </location>
</feature>
<evidence type="ECO:0000256" key="1">
    <source>
        <dbReference type="SAM" id="MobiDB-lite"/>
    </source>
</evidence>
<evidence type="ECO:0000313" key="3">
    <source>
        <dbReference type="Proteomes" id="UP001162483"/>
    </source>
</evidence>
<name>A0ABN9ELX4_9NEOB</name>
<organism evidence="2 3">
    <name type="scientific">Staurois parvus</name>
    <dbReference type="NCBI Taxonomy" id="386267"/>
    <lineage>
        <taxon>Eukaryota</taxon>
        <taxon>Metazoa</taxon>
        <taxon>Chordata</taxon>
        <taxon>Craniata</taxon>
        <taxon>Vertebrata</taxon>
        <taxon>Euteleostomi</taxon>
        <taxon>Amphibia</taxon>
        <taxon>Batrachia</taxon>
        <taxon>Anura</taxon>
        <taxon>Neobatrachia</taxon>
        <taxon>Ranoidea</taxon>
        <taxon>Ranidae</taxon>
        <taxon>Staurois</taxon>
    </lineage>
</organism>
<evidence type="ECO:0000313" key="2">
    <source>
        <dbReference type="EMBL" id="CAI9584467.1"/>
    </source>
</evidence>
<feature type="compositionally biased region" description="Acidic residues" evidence="1">
    <location>
        <begin position="132"/>
        <end position="143"/>
    </location>
</feature>
<dbReference type="PANTHER" id="PTHR46298:SF1">
    <property type="entry name" value="ANDROGLOBIN"/>
    <property type="match status" value="1"/>
</dbReference>
<feature type="compositionally biased region" description="Low complexity" evidence="1">
    <location>
        <begin position="116"/>
        <end position="131"/>
    </location>
</feature>
<feature type="non-terminal residue" evidence="2">
    <location>
        <position position="143"/>
    </location>
</feature>
<evidence type="ECO:0008006" key="4">
    <source>
        <dbReference type="Google" id="ProtNLM"/>
    </source>
</evidence>
<comment type="caution">
    <text evidence="2">The sequence shown here is derived from an EMBL/GenBank/DDBJ whole genome shotgun (WGS) entry which is preliminary data.</text>
</comment>